<reference evidence="2" key="1">
    <citation type="journal article" date="2019" name="Int. J. Syst. Evol. Microbiol.">
        <title>The Global Catalogue of Microorganisms (GCM) 10K type strain sequencing project: providing services to taxonomists for standard genome sequencing and annotation.</title>
        <authorList>
            <consortium name="The Broad Institute Genomics Platform"/>
            <consortium name="The Broad Institute Genome Sequencing Center for Infectious Disease"/>
            <person name="Wu L."/>
            <person name="Ma J."/>
        </authorList>
    </citation>
    <scope>NUCLEOTIDE SEQUENCE [LARGE SCALE GENOMIC DNA]</scope>
    <source>
        <strain evidence="2">CCUG 62953</strain>
    </source>
</reference>
<name>A0ABW3ZGE3_9RHOB</name>
<sequence length="180" mass="19619">MARLALHIRRRGGFGALICRLRGGGVLFCLGRGTLAALPVETRLFFGARLCFAPTRVFKLCRACGFSLGLGALAFGGDPSGFGTLGVFRFGLCAGCRFAGCQVTGFLFLGLTRRVGFARPLCRADLFRSGGCRPAATFGVATRGFLKLPRRFGVGRRRFFRVFRSEPLGLPRLFRQPLFL</sequence>
<evidence type="ECO:0000313" key="1">
    <source>
        <dbReference type="EMBL" id="MFD1342246.1"/>
    </source>
</evidence>
<accession>A0ABW3ZGE3</accession>
<proteinExistence type="predicted"/>
<comment type="caution">
    <text evidence="1">The sequence shown here is derived from an EMBL/GenBank/DDBJ whole genome shotgun (WGS) entry which is preliminary data.</text>
</comment>
<dbReference type="EMBL" id="JBHTMU010000009">
    <property type="protein sequence ID" value="MFD1342246.1"/>
    <property type="molecule type" value="Genomic_DNA"/>
</dbReference>
<evidence type="ECO:0000313" key="2">
    <source>
        <dbReference type="Proteomes" id="UP001597135"/>
    </source>
</evidence>
<organism evidence="1 2">
    <name type="scientific">Litorisediminicola beolgyonensis</name>
    <dbReference type="NCBI Taxonomy" id="1173614"/>
    <lineage>
        <taxon>Bacteria</taxon>
        <taxon>Pseudomonadati</taxon>
        <taxon>Pseudomonadota</taxon>
        <taxon>Alphaproteobacteria</taxon>
        <taxon>Rhodobacterales</taxon>
        <taxon>Paracoccaceae</taxon>
        <taxon>Litorisediminicola</taxon>
    </lineage>
</organism>
<feature type="non-terminal residue" evidence="1">
    <location>
        <position position="180"/>
    </location>
</feature>
<protein>
    <submittedName>
        <fullName evidence="1">Uncharacterized protein</fullName>
    </submittedName>
</protein>
<dbReference type="Proteomes" id="UP001597135">
    <property type="component" value="Unassembled WGS sequence"/>
</dbReference>
<gene>
    <name evidence="1" type="ORF">ACFQ4E_07435</name>
</gene>
<keyword evidence="2" id="KW-1185">Reference proteome</keyword>
<dbReference type="RefSeq" id="WP_386802306.1">
    <property type="nucleotide sequence ID" value="NZ_JBHTMU010000009.1"/>
</dbReference>